<evidence type="ECO:0000256" key="5">
    <source>
        <dbReference type="ARBA" id="ARBA00023125"/>
    </source>
</evidence>
<evidence type="ECO:0000256" key="1">
    <source>
        <dbReference type="ARBA" id="ARBA00004123"/>
    </source>
</evidence>
<comment type="caution">
    <text evidence="11">The sequence shown here is derived from an EMBL/GenBank/DDBJ whole genome shotgun (WGS) entry which is preliminary data.</text>
</comment>
<evidence type="ECO:0000256" key="6">
    <source>
        <dbReference type="ARBA" id="ARBA00023163"/>
    </source>
</evidence>
<evidence type="ECO:0000256" key="7">
    <source>
        <dbReference type="ARBA" id="ARBA00023242"/>
    </source>
</evidence>
<dbReference type="Gene3D" id="1.10.10.10">
    <property type="entry name" value="Winged helix-like DNA-binding domain superfamily/Winged helix DNA-binding domain"/>
    <property type="match status" value="1"/>
</dbReference>
<feature type="domain" description="TFIIF beta subunit HTH" evidence="9">
    <location>
        <begin position="204"/>
        <end position="268"/>
    </location>
</feature>
<evidence type="ECO:0000256" key="8">
    <source>
        <dbReference type="ARBA" id="ARBA00033388"/>
    </source>
</evidence>
<gene>
    <name evidence="11" type="ORF">PLOB_00013648</name>
</gene>
<dbReference type="InterPro" id="IPR036390">
    <property type="entry name" value="WH_DNA-bd_sf"/>
</dbReference>
<comment type="subcellular location">
    <subcellularLocation>
        <location evidence="1">Nucleus</location>
    </subcellularLocation>
</comment>
<keyword evidence="6" id="KW-0804">Transcription</keyword>
<protein>
    <recommendedName>
        <fullName evidence="3">General transcription factor IIF subunit 2</fullName>
    </recommendedName>
    <alternativeName>
        <fullName evidence="8">Transcription initiation factor IIF subunit beta</fullName>
    </alternativeName>
</protein>
<sequence length="285" mass="32414">MRELPRRFTSGSLTAAAIKRPMAMDCHLTGFRACLHRGGGPQVPKYLSNIWMENTDASGIVGSLQITNNPQRNEVVFNLSDALANKEDKDQDVKVPRDYKMVLSKVEQSIGVFSEGSPASATEEEEKGDKSQLTIEGVVVQRADCRPVQPNADYLLLKKRTILKSSMSGRKAKQVERVIKYRPVSDHEMNIKHEKKKKEEGKRAREDEDVVKALLFNAFERHQYYNLKDLISITKQPVAYLKCILKEIGRYNTKNPHKNMWELKPEYRHYSNKNSSEEGGEGTSS</sequence>
<evidence type="ECO:0000259" key="9">
    <source>
        <dbReference type="Pfam" id="PF02270"/>
    </source>
</evidence>
<evidence type="ECO:0000313" key="12">
    <source>
        <dbReference type="Proteomes" id="UP001159405"/>
    </source>
</evidence>
<dbReference type="InterPro" id="IPR003196">
    <property type="entry name" value="TFIIF_beta"/>
</dbReference>
<evidence type="ECO:0000256" key="2">
    <source>
        <dbReference type="ARBA" id="ARBA00009543"/>
    </source>
</evidence>
<evidence type="ECO:0000256" key="3">
    <source>
        <dbReference type="ARBA" id="ARBA00020815"/>
    </source>
</evidence>
<dbReference type="InterPro" id="IPR040450">
    <property type="entry name" value="TFIIF_beta_HTH"/>
</dbReference>
<proteinExistence type="inferred from homology"/>
<keyword evidence="12" id="KW-1185">Reference proteome</keyword>
<dbReference type="Proteomes" id="UP001159405">
    <property type="component" value="Unassembled WGS sequence"/>
</dbReference>
<keyword evidence="5" id="KW-0238">DNA-binding</keyword>
<dbReference type="SUPFAM" id="SSF46785">
    <property type="entry name" value="Winged helix' DNA-binding domain"/>
    <property type="match status" value="1"/>
</dbReference>
<dbReference type="PANTHER" id="PTHR10445:SF0">
    <property type="entry name" value="GENERAL TRANSCRIPTION FACTOR IIF SUBUNIT 2"/>
    <property type="match status" value="1"/>
</dbReference>
<comment type="similarity">
    <text evidence="2">Belongs to the TFIIF beta subunit family.</text>
</comment>
<reference evidence="11 12" key="1">
    <citation type="submission" date="2022-05" db="EMBL/GenBank/DDBJ databases">
        <authorList>
            <consortium name="Genoscope - CEA"/>
            <person name="William W."/>
        </authorList>
    </citation>
    <scope>NUCLEOTIDE SEQUENCE [LARGE SCALE GENOMIC DNA]</scope>
</reference>
<dbReference type="Pfam" id="PF17683">
    <property type="entry name" value="TFIIF_beta_N"/>
    <property type="match status" value="1"/>
</dbReference>
<dbReference type="SUPFAM" id="SSF50916">
    <property type="entry name" value="Rap30/74 interaction domains"/>
    <property type="match status" value="1"/>
</dbReference>
<name>A0ABN8NDM4_9CNID</name>
<evidence type="ECO:0000313" key="11">
    <source>
        <dbReference type="EMBL" id="CAH3105461.1"/>
    </source>
</evidence>
<dbReference type="EMBL" id="CALNXK010000018">
    <property type="protein sequence ID" value="CAH3105461.1"/>
    <property type="molecule type" value="Genomic_DNA"/>
</dbReference>
<dbReference type="PANTHER" id="PTHR10445">
    <property type="entry name" value="GENERAL TRANSCRIPTION FACTOR IIF SUBUNIT 2"/>
    <property type="match status" value="1"/>
</dbReference>
<keyword evidence="4" id="KW-0805">Transcription regulation</keyword>
<accession>A0ABN8NDM4</accession>
<feature type="domain" description="TFIIF beta subunit N-terminal" evidence="10">
    <location>
        <begin position="43"/>
        <end position="180"/>
    </location>
</feature>
<evidence type="ECO:0000256" key="4">
    <source>
        <dbReference type="ARBA" id="ARBA00023015"/>
    </source>
</evidence>
<dbReference type="CDD" id="cd07980">
    <property type="entry name" value="TFIIF_beta"/>
    <property type="match status" value="1"/>
</dbReference>
<dbReference type="InterPro" id="IPR036388">
    <property type="entry name" value="WH-like_DNA-bd_sf"/>
</dbReference>
<dbReference type="Pfam" id="PF02270">
    <property type="entry name" value="TFIIF_beta"/>
    <property type="match status" value="1"/>
</dbReference>
<keyword evidence="7" id="KW-0539">Nucleus</keyword>
<evidence type="ECO:0000259" key="10">
    <source>
        <dbReference type="Pfam" id="PF17683"/>
    </source>
</evidence>
<organism evidence="11 12">
    <name type="scientific">Porites lobata</name>
    <dbReference type="NCBI Taxonomy" id="104759"/>
    <lineage>
        <taxon>Eukaryota</taxon>
        <taxon>Metazoa</taxon>
        <taxon>Cnidaria</taxon>
        <taxon>Anthozoa</taxon>
        <taxon>Hexacorallia</taxon>
        <taxon>Scleractinia</taxon>
        <taxon>Fungiina</taxon>
        <taxon>Poritidae</taxon>
        <taxon>Porites</taxon>
    </lineage>
</organism>
<dbReference type="InterPro" id="IPR040504">
    <property type="entry name" value="TFIIF_beta_N"/>
</dbReference>
<dbReference type="InterPro" id="IPR011039">
    <property type="entry name" value="TFIIF_interaction"/>
</dbReference>